<dbReference type="PANTHER" id="PTHR21053:SF2">
    <property type="entry name" value="TRANSCRIPTION ELONGATION FACTOR, MITOCHONDRIAL"/>
    <property type="match status" value="1"/>
</dbReference>
<feature type="compositionally biased region" description="Polar residues" evidence="1">
    <location>
        <begin position="115"/>
        <end position="126"/>
    </location>
</feature>
<organism evidence="2 3">
    <name type="scientific">Ignelater luminosus</name>
    <name type="common">Cucubano</name>
    <name type="synonym">Pyrophorus luminosus</name>
    <dbReference type="NCBI Taxonomy" id="2038154"/>
    <lineage>
        <taxon>Eukaryota</taxon>
        <taxon>Metazoa</taxon>
        <taxon>Ecdysozoa</taxon>
        <taxon>Arthropoda</taxon>
        <taxon>Hexapoda</taxon>
        <taxon>Insecta</taxon>
        <taxon>Pterygota</taxon>
        <taxon>Neoptera</taxon>
        <taxon>Endopterygota</taxon>
        <taxon>Coleoptera</taxon>
        <taxon>Polyphaga</taxon>
        <taxon>Elateriformia</taxon>
        <taxon>Elateroidea</taxon>
        <taxon>Elateridae</taxon>
        <taxon>Agrypninae</taxon>
        <taxon>Pyrophorini</taxon>
        <taxon>Ignelater</taxon>
    </lineage>
</organism>
<reference evidence="2" key="1">
    <citation type="submission" date="2019-08" db="EMBL/GenBank/DDBJ databases">
        <title>The genome of the North American firefly Photinus pyralis.</title>
        <authorList>
            <consortium name="Photinus pyralis genome working group"/>
            <person name="Fallon T.R."/>
            <person name="Sander Lower S.E."/>
            <person name="Weng J.-K."/>
        </authorList>
    </citation>
    <scope>NUCLEOTIDE SEQUENCE</scope>
    <source>
        <strain evidence="2">TRF0915ILg1</strain>
        <tissue evidence="2">Whole body</tissue>
    </source>
</reference>
<dbReference type="SUPFAM" id="SSF47781">
    <property type="entry name" value="RuvA domain 2-like"/>
    <property type="match status" value="1"/>
</dbReference>
<keyword evidence="3" id="KW-1185">Reference proteome</keyword>
<sequence length="362" mass="40779">MMIIKRGLTFVSCKTCQLARFSTVTTNYEGLLQQPKFSSEEQGKILEVLNKSNTEQLSRFDVSQSRIKNLEVWRNKKGPFKSLADVLEVDGLGVKVLERLCESIVQDNQKHDKSGQTNNGKLSNNGKNRKQYLTPILDNDRINNLNSAVGLHLGPAGISWTRIAREQNCLNEWGFYDFSTFPKKMLPTDTFQLAITILDKIPVSDIYLFEASPSISMQSTKQAAVMTSYNQQQELTSMLLALINTSPKHAFQPTQNEISHRNNVFFLRSNLSARLFKTLMGTERVSSTTAVSNLLEHAKNSVNHNLPCNSIKAEGHIIEQYYSQSSVVKELLGQSLLLIITFMELCIYKNPTALGAVLPRRK</sequence>
<evidence type="ECO:0008006" key="4">
    <source>
        <dbReference type="Google" id="ProtNLM"/>
    </source>
</evidence>
<dbReference type="PANTHER" id="PTHR21053">
    <property type="entry name" value="TRANSCRIPTION ELONGATION FACTOR, MITOCHONDRIAL"/>
    <property type="match status" value="1"/>
</dbReference>
<proteinExistence type="predicted"/>
<dbReference type="GO" id="GO:0006392">
    <property type="term" value="P:transcription elongation by mitochondrial RNA polymerase"/>
    <property type="evidence" value="ECO:0007669"/>
    <property type="project" value="InterPro"/>
</dbReference>
<protein>
    <recommendedName>
        <fullName evidence="4">Transcription elongation factor, mitochondrial</fullName>
    </recommendedName>
</protein>
<dbReference type="OrthoDB" id="5949570at2759"/>
<evidence type="ECO:0000313" key="3">
    <source>
        <dbReference type="Proteomes" id="UP000801492"/>
    </source>
</evidence>
<name>A0A8K0CE95_IGNLU</name>
<dbReference type="Gene3D" id="1.10.150.280">
    <property type="entry name" value="AF1531-like domain"/>
    <property type="match status" value="1"/>
</dbReference>
<comment type="caution">
    <text evidence="2">The sequence shown here is derived from an EMBL/GenBank/DDBJ whole genome shotgun (WGS) entry which is preliminary data.</text>
</comment>
<dbReference type="EMBL" id="VTPC01090252">
    <property type="protein sequence ID" value="KAF2883956.1"/>
    <property type="molecule type" value="Genomic_DNA"/>
</dbReference>
<evidence type="ECO:0000256" key="1">
    <source>
        <dbReference type="SAM" id="MobiDB-lite"/>
    </source>
</evidence>
<dbReference type="Proteomes" id="UP000801492">
    <property type="component" value="Unassembled WGS sequence"/>
</dbReference>
<dbReference type="GO" id="GO:0030337">
    <property type="term" value="F:DNA polymerase processivity factor activity"/>
    <property type="evidence" value="ECO:0007669"/>
    <property type="project" value="TreeGrafter"/>
</dbReference>
<dbReference type="InterPro" id="IPR039150">
    <property type="entry name" value="TEFM"/>
</dbReference>
<feature type="region of interest" description="Disordered" evidence="1">
    <location>
        <begin position="108"/>
        <end position="128"/>
    </location>
</feature>
<accession>A0A8K0CE95</accession>
<dbReference type="GO" id="GO:0042645">
    <property type="term" value="C:mitochondrial nucleoid"/>
    <property type="evidence" value="ECO:0007669"/>
    <property type="project" value="TreeGrafter"/>
</dbReference>
<gene>
    <name evidence="2" type="ORF">ILUMI_22214</name>
</gene>
<dbReference type="AlphaFoldDB" id="A0A8K0CE95"/>
<dbReference type="InterPro" id="IPR010994">
    <property type="entry name" value="RuvA_2-like"/>
</dbReference>
<evidence type="ECO:0000313" key="2">
    <source>
        <dbReference type="EMBL" id="KAF2883956.1"/>
    </source>
</evidence>